<name>A0A285VNE3_9MICO</name>
<reference evidence="3" key="1">
    <citation type="submission" date="2017-08" db="EMBL/GenBank/DDBJ databases">
        <authorList>
            <person name="Varghese N."/>
            <person name="Submissions S."/>
        </authorList>
    </citation>
    <scope>NUCLEOTIDE SEQUENCE [LARGE SCALE GENOMIC DNA]</scope>
    <source>
        <strain evidence="3">USBA17B2</strain>
    </source>
</reference>
<dbReference type="CDD" id="cd02440">
    <property type="entry name" value="AdoMet_MTases"/>
    <property type="match status" value="1"/>
</dbReference>
<dbReference type="InterPro" id="IPR041497">
    <property type="entry name" value="Thump-like"/>
</dbReference>
<feature type="domain" description="THUMP-like" evidence="1">
    <location>
        <begin position="322"/>
        <end position="397"/>
    </location>
</feature>
<evidence type="ECO:0000259" key="1">
    <source>
        <dbReference type="Pfam" id="PF18096"/>
    </source>
</evidence>
<dbReference type="Proteomes" id="UP000219688">
    <property type="component" value="Unassembled WGS sequence"/>
</dbReference>
<organism evidence="2 3">
    <name type="scientific">Ornithinimicrobium cerasi</name>
    <dbReference type="NCBI Taxonomy" id="2248773"/>
    <lineage>
        <taxon>Bacteria</taxon>
        <taxon>Bacillati</taxon>
        <taxon>Actinomycetota</taxon>
        <taxon>Actinomycetes</taxon>
        <taxon>Micrococcales</taxon>
        <taxon>Ornithinimicrobiaceae</taxon>
        <taxon>Ornithinimicrobium</taxon>
    </lineage>
</organism>
<dbReference type="Pfam" id="PF18096">
    <property type="entry name" value="Thump_like"/>
    <property type="match status" value="1"/>
</dbReference>
<dbReference type="InterPro" id="IPR029063">
    <property type="entry name" value="SAM-dependent_MTases_sf"/>
</dbReference>
<sequence length="403" mass="42452">MAELASPAGRALLARLPRYDEGQVLAVTSRLRGEGAPADLVAAALTQSRLRSRALARLGDIASDLLLTADGLEQATRTVVAVRHAERFRAAGVDHVRDLGCGLGLDALAMARAGLAVTAVERDAEVAVAARANLAPYPRARVVTGDAGDVEVGPEDGVWLDPARRVSGLADAQGRTRRLFRLADLSPGWDQVLTVAARARTTGVKLSPGFAARDLPGGAEAEWVSVDGDVVECAVWWGTAVRRPGISAVVGGRHGWVVVEPVEGAPAPLSPGEQPGPWLAEPDRAVLSAGLSGSLAAAVSGHELDEGVGYVTADRPVDLPWARWYEVEEVLPLHARTVRAWLRGRGAGRVTIKKRGVTTDPDQFRRELRLGRAGSSEEVVLVLTRVAGTPSALVVRPQAAVRP</sequence>
<dbReference type="AlphaFoldDB" id="A0A285VNE3"/>
<evidence type="ECO:0000313" key="2">
    <source>
        <dbReference type="EMBL" id="SOC55585.1"/>
    </source>
</evidence>
<dbReference type="SUPFAM" id="SSF53335">
    <property type="entry name" value="S-adenosyl-L-methionine-dependent methyltransferases"/>
    <property type="match status" value="1"/>
</dbReference>
<proteinExistence type="predicted"/>
<evidence type="ECO:0000313" key="3">
    <source>
        <dbReference type="Proteomes" id="UP000219688"/>
    </source>
</evidence>
<protein>
    <recommendedName>
        <fullName evidence="1">THUMP-like domain-containing protein</fullName>
    </recommendedName>
</protein>
<dbReference type="Gene3D" id="3.40.50.150">
    <property type="entry name" value="Vaccinia Virus protein VP39"/>
    <property type="match status" value="1"/>
</dbReference>
<gene>
    <name evidence="2" type="ORF">SAMN05421879_105157</name>
</gene>
<keyword evidence="3" id="KW-1185">Reference proteome</keyword>
<accession>A0A285VNE3</accession>
<dbReference type="EMBL" id="OBQK01000005">
    <property type="protein sequence ID" value="SOC55585.1"/>
    <property type="molecule type" value="Genomic_DNA"/>
</dbReference>